<name>A0A1F7KZJ6_9BACT</name>
<dbReference type="GO" id="GO:0052689">
    <property type="term" value="F:carboxylic ester hydrolase activity"/>
    <property type="evidence" value="ECO:0007669"/>
    <property type="project" value="UniProtKB-ARBA"/>
</dbReference>
<dbReference type="InterPro" id="IPR050261">
    <property type="entry name" value="FrsA_esterase"/>
</dbReference>
<dbReference type="SUPFAM" id="SSF53474">
    <property type="entry name" value="alpha/beta-Hydrolases"/>
    <property type="match status" value="1"/>
</dbReference>
<protein>
    <recommendedName>
        <fullName evidence="2">Peptidase S9 prolyl oligopeptidase catalytic domain-containing protein</fullName>
    </recommendedName>
</protein>
<dbReference type="AlphaFoldDB" id="A0A1F7KZJ6"/>
<evidence type="ECO:0000259" key="2">
    <source>
        <dbReference type="Pfam" id="PF00326"/>
    </source>
</evidence>
<dbReference type="GO" id="GO:0008236">
    <property type="term" value="F:serine-type peptidase activity"/>
    <property type="evidence" value="ECO:0007669"/>
    <property type="project" value="InterPro"/>
</dbReference>
<dbReference type="Pfam" id="PF00326">
    <property type="entry name" value="Peptidase_S9"/>
    <property type="match status" value="1"/>
</dbReference>
<dbReference type="InterPro" id="IPR001375">
    <property type="entry name" value="Peptidase_S9_cat"/>
</dbReference>
<evidence type="ECO:0000313" key="3">
    <source>
        <dbReference type="EMBL" id="OGK73310.1"/>
    </source>
</evidence>
<dbReference type="EMBL" id="MGBR01000001">
    <property type="protein sequence ID" value="OGK73310.1"/>
    <property type="molecule type" value="Genomic_DNA"/>
</dbReference>
<dbReference type="PANTHER" id="PTHR22946:SF9">
    <property type="entry name" value="POLYKETIDE TRANSFERASE AF380"/>
    <property type="match status" value="1"/>
</dbReference>
<dbReference type="Proteomes" id="UP000177050">
    <property type="component" value="Unassembled WGS sequence"/>
</dbReference>
<comment type="caution">
    <text evidence="3">The sequence shown here is derived from an EMBL/GenBank/DDBJ whole genome shotgun (WGS) entry which is preliminary data.</text>
</comment>
<sequence>MRINRKEFWIRSNDNNLYCLFERPDNPKNILIMLLHGLTNSHIDCPLISESAELFHSKGFPTFRFDYYGSGKSDGEFKDKTWKVMVKNTKDVLKYAKTKLNYSKIGIWGRSLGAILGATISDDPSIIASVFLSMTIHTNLSFSRFFSKEKLVSLPIKGTAVVKGEPILDKRFYDETEYIDRLQEKHLSKARNILIVQGTKDKTVYDQTWAKEIYDIVNKSKKLIYIKGADHAYTNHEVRVIREGLKWFDKCSNNLT</sequence>
<evidence type="ECO:0000313" key="4">
    <source>
        <dbReference type="Proteomes" id="UP000177050"/>
    </source>
</evidence>
<dbReference type="GO" id="GO:0006508">
    <property type="term" value="P:proteolysis"/>
    <property type="evidence" value="ECO:0007669"/>
    <property type="project" value="InterPro"/>
</dbReference>
<keyword evidence="1" id="KW-0378">Hydrolase</keyword>
<evidence type="ECO:0000256" key="1">
    <source>
        <dbReference type="ARBA" id="ARBA00022801"/>
    </source>
</evidence>
<organism evidence="3 4">
    <name type="scientific">Candidatus Roizmanbacteria bacterium RIFOXYD1_FULL_38_12</name>
    <dbReference type="NCBI Taxonomy" id="1802093"/>
    <lineage>
        <taxon>Bacteria</taxon>
        <taxon>Candidatus Roizmaniibacteriota</taxon>
    </lineage>
</organism>
<accession>A0A1F7KZJ6</accession>
<dbReference type="PANTHER" id="PTHR22946">
    <property type="entry name" value="DIENELACTONE HYDROLASE DOMAIN-CONTAINING PROTEIN-RELATED"/>
    <property type="match status" value="1"/>
</dbReference>
<dbReference type="Gene3D" id="3.40.50.1820">
    <property type="entry name" value="alpha/beta hydrolase"/>
    <property type="match status" value="1"/>
</dbReference>
<reference evidence="3 4" key="1">
    <citation type="journal article" date="2016" name="Nat. Commun.">
        <title>Thousands of microbial genomes shed light on interconnected biogeochemical processes in an aquifer system.</title>
        <authorList>
            <person name="Anantharaman K."/>
            <person name="Brown C.T."/>
            <person name="Hug L.A."/>
            <person name="Sharon I."/>
            <person name="Castelle C.J."/>
            <person name="Probst A.J."/>
            <person name="Thomas B.C."/>
            <person name="Singh A."/>
            <person name="Wilkins M.J."/>
            <person name="Karaoz U."/>
            <person name="Brodie E.L."/>
            <person name="Williams K.H."/>
            <person name="Hubbard S.S."/>
            <person name="Banfield J.F."/>
        </authorList>
    </citation>
    <scope>NUCLEOTIDE SEQUENCE [LARGE SCALE GENOMIC DNA]</scope>
</reference>
<gene>
    <name evidence="3" type="ORF">A3K52_00750</name>
</gene>
<feature type="domain" description="Peptidase S9 prolyl oligopeptidase catalytic" evidence="2">
    <location>
        <begin position="51"/>
        <end position="253"/>
    </location>
</feature>
<proteinExistence type="predicted"/>
<dbReference type="InterPro" id="IPR029058">
    <property type="entry name" value="AB_hydrolase_fold"/>
</dbReference>